<protein>
    <recommendedName>
        <fullName evidence="3">Ribbon-helix-helix protein CopG domain-containing protein</fullName>
    </recommendedName>
</protein>
<dbReference type="Proteomes" id="UP000604730">
    <property type="component" value="Unassembled WGS sequence"/>
</dbReference>
<proteinExistence type="predicted"/>
<evidence type="ECO:0000313" key="1">
    <source>
        <dbReference type="EMBL" id="MBK5896954.1"/>
    </source>
</evidence>
<gene>
    <name evidence="1" type="ORF">JJN12_04030</name>
</gene>
<evidence type="ECO:0000313" key="2">
    <source>
        <dbReference type="Proteomes" id="UP000604730"/>
    </source>
</evidence>
<evidence type="ECO:0008006" key="3">
    <source>
        <dbReference type="Google" id="ProtNLM"/>
    </source>
</evidence>
<dbReference type="EMBL" id="JAEPRJ010000001">
    <property type="protein sequence ID" value="MBK5896954.1"/>
    <property type="molecule type" value="Genomic_DNA"/>
</dbReference>
<keyword evidence="2" id="KW-1185">Reference proteome</keyword>
<reference evidence="1 2" key="1">
    <citation type="submission" date="2021-01" db="EMBL/GenBank/DDBJ databases">
        <title>Isolation and description of Catonella massiliensis sp. nov., a novel Catonella species, isolated from a stable periodontitis subject.</title>
        <authorList>
            <person name="Antezack A."/>
            <person name="Boxberger M."/>
            <person name="La Scola B."/>
            <person name="Monnet-Corti V."/>
        </authorList>
    </citation>
    <scope>NUCLEOTIDE SEQUENCE [LARGE SCALE GENOMIC DNA]</scope>
    <source>
        <strain evidence="1 2">Marseille-Q4567</strain>
    </source>
</reference>
<organism evidence="1 2">
    <name type="scientific">Catonella massiliensis</name>
    <dbReference type="NCBI Taxonomy" id="2799636"/>
    <lineage>
        <taxon>Bacteria</taxon>
        <taxon>Bacillati</taxon>
        <taxon>Bacillota</taxon>
        <taxon>Clostridia</taxon>
        <taxon>Lachnospirales</taxon>
        <taxon>Lachnospiraceae</taxon>
        <taxon>Catonella</taxon>
    </lineage>
</organism>
<comment type="caution">
    <text evidence="1">The sequence shown here is derived from an EMBL/GenBank/DDBJ whole genome shotgun (WGS) entry which is preliminary data.</text>
</comment>
<accession>A0ABS1IZ50</accession>
<name>A0ABS1IZ50_9FIRM</name>
<dbReference type="CDD" id="cd21631">
    <property type="entry name" value="RHH_CopG_NikR-like"/>
    <property type="match status" value="1"/>
</dbReference>
<sequence length="220" mass="25887">MKKSVYSLVLMDDVVEAIDRLAYERNTNRSNLINQILAENVNYITPEMRMKDIFTQLEGILSESCYQILDRSSDSMFALRSPIRYKYRPMINYTIELFREPKEIVGRLKVSFRTSSRNFTDAVENFFTRWIDMENRYLSELHPDGVTSDFDNAKYVRGFLKISDDNELSENEIAIAIGEYIKVLDKCIKFYFEHLSDEELVEKMIHASYEDYLKSGVNIV</sequence>
<dbReference type="RefSeq" id="WP_208428476.1">
    <property type="nucleotide sequence ID" value="NZ_JAEPRJ010000001.1"/>
</dbReference>